<dbReference type="PROSITE" id="PS50905">
    <property type="entry name" value="FERRITIN_LIKE"/>
    <property type="match status" value="1"/>
</dbReference>
<evidence type="ECO:0000313" key="11">
    <source>
        <dbReference type="EMBL" id="NBH61037.1"/>
    </source>
</evidence>
<evidence type="ECO:0000256" key="7">
    <source>
        <dbReference type="ARBA" id="ARBA00048035"/>
    </source>
</evidence>
<accession>A0A845QK20</accession>
<dbReference type="GO" id="GO:0008198">
    <property type="term" value="F:ferrous iron binding"/>
    <property type="evidence" value="ECO:0007669"/>
    <property type="project" value="TreeGrafter"/>
</dbReference>
<evidence type="ECO:0000256" key="3">
    <source>
        <dbReference type="ARBA" id="ARBA00022434"/>
    </source>
</evidence>
<dbReference type="PANTHER" id="PTHR11431">
    <property type="entry name" value="FERRITIN"/>
    <property type="match status" value="1"/>
</dbReference>
<dbReference type="GO" id="GO:0006879">
    <property type="term" value="P:intracellular iron ion homeostasis"/>
    <property type="evidence" value="ECO:0007669"/>
    <property type="project" value="UniProtKB-KW"/>
</dbReference>
<proteinExistence type="inferred from homology"/>
<evidence type="ECO:0000256" key="5">
    <source>
        <dbReference type="ARBA" id="ARBA00023002"/>
    </source>
</evidence>
<comment type="function">
    <text evidence="1 9">Iron-storage protein.</text>
</comment>
<feature type="binding site" evidence="8">
    <location>
        <position position="50"/>
    </location>
    <ligand>
        <name>Fe cation</name>
        <dbReference type="ChEBI" id="CHEBI:24875"/>
        <label>1</label>
    </ligand>
</feature>
<keyword evidence="12" id="KW-1185">Reference proteome</keyword>
<gene>
    <name evidence="11" type="ORF">D0435_05140</name>
</gene>
<evidence type="ECO:0000256" key="9">
    <source>
        <dbReference type="RuleBase" id="RU361145"/>
    </source>
</evidence>
<dbReference type="GO" id="GO:0004322">
    <property type="term" value="F:ferroxidase activity"/>
    <property type="evidence" value="ECO:0007669"/>
    <property type="project" value="TreeGrafter"/>
</dbReference>
<dbReference type="FunFam" id="1.20.1260.10:FF:000001">
    <property type="entry name" value="Non-heme ferritin"/>
    <property type="match status" value="1"/>
</dbReference>
<feature type="domain" description="Ferritin-like diiron" evidence="10">
    <location>
        <begin position="1"/>
        <end position="145"/>
    </location>
</feature>
<dbReference type="GO" id="GO:0042802">
    <property type="term" value="F:identical protein binding"/>
    <property type="evidence" value="ECO:0007669"/>
    <property type="project" value="UniProtKB-ARBA"/>
</dbReference>
<dbReference type="InterPro" id="IPR009040">
    <property type="entry name" value="Ferritin-like_diiron"/>
</dbReference>
<keyword evidence="5" id="KW-0560">Oxidoreductase</keyword>
<evidence type="ECO:0000256" key="8">
    <source>
        <dbReference type="PIRSR" id="PIRSR601519-1"/>
    </source>
</evidence>
<dbReference type="EMBL" id="QXWK01000009">
    <property type="protein sequence ID" value="NBH61037.1"/>
    <property type="molecule type" value="Genomic_DNA"/>
</dbReference>
<feature type="binding site" evidence="8">
    <location>
        <position position="53"/>
    </location>
    <ligand>
        <name>Fe cation</name>
        <dbReference type="ChEBI" id="CHEBI:24875"/>
        <label>1</label>
    </ligand>
</feature>
<dbReference type="EC" id="1.16.3.2" evidence="9"/>
<evidence type="ECO:0000313" key="12">
    <source>
        <dbReference type="Proteomes" id="UP000446866"/>
    </source>
</evidence>
<dbReference type="GO" id="GO:0008199">
    <property type="term" value="F:ferric iron binding"/>
    <property type="evidence" value="ECO:0007669"/>
    <property type="project" value="InterPro"/>
</dbReference>
<comment type="catalytic activity">
    <reaction evidence="7 9">
        <text>4 Fe(2+) + O2 + 6 H2O = 4 iron(III) oxide-hydroxide + 12 H(+)</text>
        <dbReference type="Rhea" id="RHEA:11972"/>
        <dbReference type="ChEBI" id="CHEBI:15377"/>
        <dbReference type="ChEBI" id="CHEBI:15378"/>
        <dbReference type="ChEBI" id="CHEBI:15379"/>
        <dbReference type="ChEBI" id="CHEBI:29033"/>
        <dbReference type="ChEBI" id="CHEBI:78619"/>
        <dbReference type="EC" id="1.16.3.2"/>
    </reaction>
</comment>
<comment type="subcellular location">
    <subcellularLocation>
        <location evidence="9">Cytoplasm</location>
    </subcellularLocation>
</comment>
<dbReference type="PANTHER" id="PTHR11431:SF127">
    <property type="entry name" value="BACTERIAL NON-HEME FERRITIN"/>
    <property type="match status" value="1"/>
</dbReference>
<sequence>MIKENVAQLLNDQINKELYSAYLYLEFSNFYNDQGLNGFANWYMIQAQEERDHAMLFMQYMQNNDLKVTLDAIAKPDAELKTNMDPLSAGLKHEKYVTELIHTIYDAAYENKDFRTMQFLDWFVKEQGEEETNANDMIKKMELFGNDPKSLYLLDQEMAARTYSAPSLTL</sequence>
<dbReference type="CDD" id="cd01055">
    <property type="entry name" value="Nonheme_Ferritin"/>
    <property type="match status" value="1"/>
</dbReference>
<protein>
    <recommendedName>
        <fullName evidence="9">Ferritin</fullName>
        <ecNumber evidence="9">1.16.3.2</ecNumber>
    </recommendedName>
</protein>
<organism evidence="11 12">
    <name type="scientific">Anaerotruncus colihominis</name>
    <dbReference type="NCBI Taxonomy" id="169435"/>
    <lineage>
        <taxon>Bacteria</taxon>
        <taxon>Bacillati</taxon>
        <taxon>Bacillota</taxon>
        <taxon>Clostridia</taxon>
        <taxon>Eubacteriales</taxon>
        <taxon>Oscillospiraceae</taxon>
        <taxon>Anaerotruncus</taxon>
    </lineage>
</organism>
<dbReference type="GO" id="GO:0005829">
    <property type="term" value="C:cytosol"/>
    <property type="evidence" value="ECO:0007669"/>
    <property type="project" value="TreeGrafter"/>
</dbReference>
<evidence type="ECO:0000256" key="6">
    <source>
        <dbReference type="ARBA" id="ARBA00023004"/>
    </source>
</evidence>
<keyword evidence="4 8" id="KW-0479">Metal-binding</keyword>
<feature type="binding site" evidence="8">
    <location>
        <position position="17"/>
    </location>
    <ligand>
        <name>Fe cation</name>
        <dbReference type="ChEBI" id="CHEBI:24875"/>
        <label>1</label>
    </ligand>
</feature>
<dbReference type="InterPro" id="IPR041719">
    <property type="entry name" value="Ferritin_prok"/>
</dbReference>
<dbReference type="InterPro" id="IPR008331">
    <property type="entry name" value="Ferritin_DPS_dom"/>
</dbReference>
<name>A0A845QK20_9FIRM</name>
<dbReference type="Gene3D" id="1.20.1260.10">
    <property type="match status" value="1"/>
</dbReference>
<dbReference type="AlphaFoldDB" id="A0A845QK20"/>
<dbReference type="InterPro" id="IPR009078">
    <property type="entry name" value="Ferritin-like_SF"/>
</dbReference>
<dbReference type="InterPro" id="IPR012347">
    <property type="entry name" value="Ferritin-like"/>
</dbReference>
<dbReference type="RefSeq" id="WP_160201322.1">
    <property type="nucleotide sequence ID" value="NZ_QXWK01000009.1"/>
</dbReference>
<dbReference type="GO" id="GO:0006826">
    <property type="term" value="P:iron ion transport"/>
    <property type="evidence" value="ECO:0007669"/>
    <property type="project" value="InterPro"/>
</dbReference>
<reference evidence="11 12" key="1">
    <citation type="submission" date="2018-08" db="EMBL/GenBank/DDBJ databases">
        <title>Murine metabolic-syndrome-specific gut microbial biobank.</title>
        <authorList>
            <person name="Liu C."/>
        </authorList>
    </citation>
    <scope>NUCLEOTIDE SEQUENCE [LARGE SCALE GENOMIC DNA]</scope>
    <source>
        <strain evidence="11 12">28</strain>
    </source>
</reference>
<dbReference type="Proteomes" id="UP000446866">
    <property type="component" value="Unassembled WGS sequence"/>
</dbReference>
<feature type="binding site" evidence="8">
    <location>
        <position position="94"/>
    </location>
    <ligand>
        <name>Fe cation</name>
        <dbReference type="ChEBI" id="CHEBI:24875"/>
        <label>1</label>
    </ligand>
</feature>
<dbReference type="InterPro" id="IPR001519">
    <property type="entry name" value="Ferritin"/>
</dbReference>
<evidence type="ECO:0000256" key="4">
    <source>
        <dbReference type="ARBA" id="ARBA00022723"/>
    </source>
</evidence>
<evidence type="ECO:0000256" key="2">
    <source>
        <dbReference type="ARBA" id="ARBA00006950"/>
    </source>
</evidence>
<feature type="binding site" evidence="8">
    <location>
        <position position="127"/>
    </location>
    <ligand>
        <name>Fe cation</name>
        <dbReference type="ChEBI" id="CHEBI:24875"/>
        <label>1</label>
    </ligand>
</feature>
<keyword evidence="3 9" id="KW-0409">Iron storage</keyword>
<comment type="caution">
    <text evidence="11">The sequence shown here is derived from an EMBL/GenBank/DDBJ whole genome shotgun (WGS) entry which is preliminary data.</text>
</comment>
<dbReference type="SUPFAM" id="SSF47240">
    <property type="entry name" value="Ferritin-like"/>
    <property type="match status" value="1"/>
</dbReference>
<evidence type="ECO:0000256" key="1">
    <source>
        <dbReference type="ARBA" id="ARBA00002485"/>
    </source>
</evidence>
<comment type="similarity">
    <text evidence="2 9">Belongs to the ferritin family. Prokaryotic subfamily.</text>
</comment>
<keyword evidence="9" id="KW-0963">Cytoplasm</keyword>
<keyword evidence="6 8" id="KW-0408">Iron</keyword>
<evidence type="ECO:0000259" key="10">
    <source>
        <dbReference type="PROSITE" id="PS50905"/>
    </source>
</evidence>
<dbReference type="Pfam" id="PF00210">
    <property type="entry name" value="Ferritin"/>
    <property type="match status" value="1"/>
</dbReference>